<name>A0ABR7D7E2_9CLOT</name>
<organism evidence="2 3">
    <name type="scientific">Clostridium hominis</name>
    <dbReference type="NCBI Taxonomy" id="2763036"/>
    <lineage>
        <taxon>Bacteria</taxon>
        <taxon>Bacillati</taxon>
        <taxon>Bacillota</taxon>
        <taxon>Clostridia</taxon>
        <taxon>Eubacteriales</taxon>
        <taxon>Clostridiaceae</taxon>
        <taxon>Clostridium</taxon>
    </lineage>
</organism>
<keyword evidence="3" id="KW-1185">Reference proteome</keyword>
<dbReference type="EMBL" id="JACOOO010000001">
    <property type="protein sequence ID" value="MBC5627299.1"/>
    <property type="molecule type" value="Genomic_DNA"/>
</dbReference>
<reference evidence="2 3" key="1">
    <citation type="submission" date="2020-08" db="EMBL/GenBank/DDBJ databases">
        <title>Genome public.</title>
        <authorList>
            <person name="Liu C."/>
            <person name="Sun Q."/>
        </authorList>
    </citation>
    <scope>NUCLEOTIDE SEQUENCE [LARGE SCALE GENOMIC DNA]</scope>
    <source>
        <strain evidence="2 3">NSJ-6</strain>
    </source>
</reference>
<sequence>MGENMRRNGYGYYQDSDYCNNEDDHDNRDKICDIKSICCDDFVKEQFSLQTIARNNVVIVYQSIDSNITRGTVKVKNLSSNTSINFTVNSTNIVVGPNQEAAITAANLASVRVQSIGQGALARVKLCFDLQVRSFEG</sequence>
<comment type="caution">
    <text evidence="2">The sequence shown here is derived from an EMBL/GenBank/DDBJ whole genome shotgun (WGS) entry which is preliminary data.</text>
</comment>
<accession>A0ABR7D7E2</accession>
<evidence type="ECO:0000313" key="3">
    <source>
        <dbReference type="Proteomes" id="UP000596929"/>
    </source>
</evidence>
<dbReference type="RefSeq" id="WP_032119120.1">
    <property type="nucleotide sequence ID" value="NZ_JACOOO010000001.1"/>
</dbReference>
<evidence type="ECO:0000259" key="1">
    <source>
        <dbReference type="Pfam" id="PF13157"/>
    </source>
</evidence>
<proteinExistence type="predicted"/>
<dbReference type="Pfam" id="PF13157">
    <property type="entry name" value="Enas"/>
    <property type="match status" value="1"/>
</dbReference>
<evidence type="ECO:0000313" key="2">
    <source>
        <dbReference type="EMBL" id="MBC5627299.1"/>
    </source>
</evidence>
<dbReference type="InterPro" id="IPR025055">
    <property type="entry name" value="Ena_core"/>
</dbReference>
<feature type="domain" description="Endospore appendages core" evidence="1">
    <location>
        <begin position="37"/>
        <end position="131"/>
    </location>
</feature>
<dbReference type="Proteomes" id="UP000596929">
    <property type="component" value="Unassembled WGS sequence"/>
</dbReference>
<gene>
    <name evidence="2" type="ORF">H8S20_00170</name>
</gene>
<protein>
    <recommendedName>
        <fullName evidence="1">Endospore appendages core domain-containing protein</fullName>
    </recommendedName>
</protein>